<dbReference type="EMBL" id="BBMN01000003">
    <property type="protein sequence ID" value="GAL03979.1"/>
    <property type="molecule type" value="Genomic_DNA"/>
</dbReference>
<gene>
    <name evidence="1" type="ORF">JCM19237_2130</name>
</gene>
<sequence length="45" mass="5290">MISGRGPLEAEQDYANPADRKVKFRFQFKDDEFLGHFSEVEKVEK</sequence>
<name>A0A090QQB9_9GAMM</name>
<comment type="caution">
    <text evidence="1">The sequence shown here is derived from an EMBL/GenBank/DDBJ whole genome shotgun (WGS) entry which is preliminary data.</text>
</comment>
<dbReference type="Proteomes" id="UP000029227">
    <property type="component" value="Unassembled WGS sequence"/>
</dbReference>
<reference evidence="1 2" key="1">
    <citation type="journal article" date="2014" name="Genome Announc.">
        <title>Draft Genome Sequences of Two Vibrionaceae Species, Vibrio ponticus C121 and Photobacterium aphoticum C119, Isolated as Coral Reef Microbiota.</title>
        <authorList>
            <person name="Al-saari N."/>
            <person name="Meirelles P.M."/>
            <person name="Mino S."/>
            <person name="Suda W."/>
            <person name="Oshima K."/>
            <person name="Hattori M."/>
            <person name="Ohkuma M."/>
            <person name="Thompson F.L."/>
            <person name="Gomez-Gil B."/>
            <person name="Sawabe T."/>
            <person name="Sawabe T."/>
        </authorList>
    </citation>
    <scope>NUCLEOTIDE SEQUENCE [LARGE SCALE GENOMIC DNA]</scope>
    <source>
        <strain evidence="1 2">JCM 19237</strain>
    </source>
</reference>
<evidence type="ECO:0000313" key="1">
    <source>
        <dbReference type="EMBL" id="GAL03979.1"/>
    </source>
</evidence>
<proteinExistence type="predicted"/>
<protein>
    <submittedName>
        <fullName evidence="1">Uncharacterized protein</fullName>
    </submittedName>
</protein>
<organism evidence="1 2">
    <name type="scientific">Photobacterium aphoticum</name>
    <dbReference type="NCBI Taxonomy" id="754436"/>
    <lineage>
        <taxon>Bacteria</taxon>
        <taxon>Pseudomonadati</taxon>
        <taxon>Pseudomonadota</taxon>
        <taxon>Gammaproteobacteria</taxon>
        <taxon>Vibrionales</taxon>
        <taxon>Vibrionaceae</taxon>
        <taxon>Photobacterium</taxon>
    </lineage>
</organism>
<dbReference type="AlphaFoldDB" id="A0A090QQB9"/>
<evidence type="ECO:0000313" key="2">
    <source>
        <dbReference type="Proteomes" id="UP000029227"/>
    </source>
</evidence>
<accession>A0A090QQB9</accession>